<keyword evidence="1 5" id="KW-0600">Photoreceptor protein</keyword>
<evidence type="ECO:0000256" key="4">
    <source>
        <dbReference type="ARBA" id="ARBA00023170"/>
    </source>
</evidence>
<organism evidence="6 7">
    <name type="scientific">Magnetospirillum aberrantis SpK</name>
    <dbReference type="NCBI Taxonomy" id="908842"/>
    <lineage>
        <taxon>Bacteria</taxon>
        <taxon>Pseudomonadati</taxon>
        <taxon>Pseudomonadota</taxon>
        <taxon>Alphaproteobacteria</taxon>
        <taxon>Rhodospirillales</taxon>
        <taxon>Rhodospirillaceae</taxon>
        <taxon>Magnetospirillum</taxon>
    </lineage>
</organism>
<dbReference type="GO" id="GO:0009881">
    <property type="term" value="F:photoreceptor activity"/>
    <property type="evidence" value="ECO:0007669"/>
    <property type="project" value="UniProtKB-UniRule"/>
</dbReference>
<evidence type="ECO:0000256" key="5">
    <source>
        <dbReference type="PIRNR" id="PIRNR000087"/>
    </source>
</evidence>
<evidence type="ECO:0000256" key="2">
    <source>
        <dbReference type="ARBA" id="ARBA00022606"/>
    </source>
</evidence>
<dbReference type="InterPro" id="IPR012130">
    <property type="entry name" value="PYP"/>
</dbReference>
<dbReference type="SUPFAM" id="SSF55785">
    <property type="entry name" value="PYP-like sensor domain (PAS domain)"/>
    <property type="match status" value="1"/>
</dbReference>
<reference evidence="6 7" key="1">
    <citation type="submission" date="2020-02" db="EMBL/GenBank/DDBJ databases">
        <authorList>
            <person name="Dziuba M."/>
            <person name="Kuznetsov B."/>
            <person name="Mardanov A."/>
            <person name="Ravin N."/>
            <person name="Grouzdev D."/>
        </authorList>
    </citation>
    <scope>NUCLEOTIDE SEQUENCE [LARGE SCALE GENOMIC DNA]</scope>
    <source>
        <strain evidence="6 7">SpK</strain>
    </source>
</reference>
<accession>A0A7C9QVP8</accession>
<name>A0A7C9QVP8_9PROT</name>
<keyword evidence="7" id="KW-1185">Reference proteome</keyword>
<sequence length="128" mass="14154">MTVFAFAEDDPENPLIRVGAEEVARLSFGAAELDRDGKVVAYNDTEPGDFGANAPSLVGRDFFAEVARWAGNGLIVEQFRKGVATGELNVVFDCAVPRLPYKVRIHLKVSPILGTFWVFIKKLTRKKQ</sequence>
<dbReference type="Gene3D" id="3.30.450.20">
    <property type="entry name" value="PAS domain"/>
    <property type="match status" value="1"/>
</dbReference>
<protein>
    <recommendedName>
        <fullName evidence="5">Photoactive yellow protein</fullName>
        <shortName evidence="5">PYP</shortName>
    </recommendedName>
</protein>
<comment type="similarity">
    <text evidence="5">Belongs to the photoactive yellow protein family.</text>
</comment>
<keyword evidence="2 5" id="KW-0716">Sensory transduction</keyword>
<dbReference type="EMBL" id="JAAIYP010000043">
    <property type="protein sequence ID" value="NFV81738.1"/>
    <property type="molecule type" value="Genomic_DNA"/>
</dbReference>
<dbReference type="Proteomes" id="UP000480684">
    <property type="component" value="Unassembled WGS sequence"/>
</dbReference>
<dbReference type="PIRSF" id="PIRSF000087">
    <property type="entry name" value="PYP"/>
    <property type="match status" value="1"/>
</dbReference>
<keyword evidence="3 5" id="KW-0157">Chromophore</keyword>
<proteinExistence type="inferred from homology"/>
<evidence type="ECO:0000256" key="3">
    <source>
        <dbReference type="ARBA" id="ARBA00022991"/>
    </source>
</evidence>
<evidence type="ECO:0000313" key="7">
    <source>
        <dbReference type="Proteomes" id="UP000480684"/>
    </source>
</evidence>
<gene>
    <name evidence="6" type="ORF">G4223_16630</name>
</gene>
<keyword evidence="4 5" id="KW-0675">Receptor</keyword>
<evidence type="ECO:0000256" key="1">
    <source>
        <dbReference type="ARBA" id="ARBA00022543"/>
    </source>
</evidence>
<dbReference type="RefSeq" id="WP_163682079.1">
    <property type="nucleotide sequence ID" value="NZ_JAAIYP010000043.1"/>
</dbReference>
<dbReference type="GO" id="GO:0006355">
    <property type="term" value="P:regulation of DNA-templated transcription"/>
    <property type="evidence" value="ECO:0007669"/>
    <property type="project" value="UniProtKB-UniRule"/>
</dbReference>
<dbReference type="GO" id="GO:0007602">
    <property type="term" value="P:phototransduction"/>
    <property type="evidence" value="ECO:0007669"/>
    <property type="project" value="UniProtKB-UniRule"/>
</dbReference>
<comment type="caution">
    <text evidence="6">The sequence shown here is derived from an EMBL/GenBank/DDBJ whole genome shotgun (WGS) entry which is preliminary data.</text>
</comment>
<dbReference type="AlphaFoldDB" id="A0A7C9QVP8"/>
<dbReference type="InterPro" id="IPR035965">
    <property type="entry name" value="PAS-like_dom_sf"/>
</dbReference>
<evidence type="ECO:0000313" key="6">
    <source>
        <dbReference type="EMBL" id="NFV81738.1"/>
    </source>
</evidence>